<feature type="domain" description="Sulfatase-modifying factor enzyme-like" evidence="1">
    <location>
        <begin position="63"/>
        <end position="332"/>
    </location>
</feature>
<dbReference type="InterPro" id="IPR016187">
    <property type="entry name" value="CTDL_fold"/>
</dbReference>
<evidence type="ECO:0000313" key="2">
    <source>
        <dbReference type="EMBL" id="AUR51045.1"/>
    </source>
</evidence>
<dbReference type="Proteomes" id="UP000236655">
    <property type="component" value="Chromosome"/>
</dbReference>
<dbReference type="Pfam" id="PF03781">
    <property type="entry name" value="FGE-sulfatase"/>
    <property type="match status" value="1"/>
</dbReference>
<proteinExistence type="predicted"/>
<keyword evidence="3" id="KW-1185">Reference proteome</keyword>
<dbReference type="InterPro" id="IPR005532">
    <property type="entry name" value="SUMF_dom"/>
</dbReference>
<accession>A0A2I7N4A4</accession>
<dbReference type="KEGG" id="nba:CUN60_01565"/>
<organism evidence="2 3">
    <name type="scientific">Aquella oligotrophica</name>
    <dbReference type="NCBI Taxonomy" id="2067065"/>
    <lineage>
        <taxon>Bacteria</taxon>
        <taxon>Pseudomonadati</taxon>
        <taxon>Pseudomonadota</taxon>
        <taxon>Betaproteobacteria</taxon>
        <taxon>Neisseriales</taxon>
        <taxon>Neisseriaceae</taxon>
        <taxon>Aquella</taxon>
    </lineage>
</organism>
<evidence type="ECO:0000313" key="3">
    <source>
        <dbReference type="Proteomes" id="UP000236655"/>
    </source>
</evidence>
<gene>
    <name evidence="2" type="ORF">CUN60_01565</name>
</gene>
<dbReference type="AlphaFoldDB" id="A0A2I7N4A4"/>
<protein>
    <submittedName>
        <fullName evidence="2">PEP-CTERM sorting domain-containing protein</fullName>
    </submittedName>
</protein>
<dbReference type="InterPro" id="IPR051043">
    <property type="entry name" value="Sulfatase_Mod_Factor_Kinase"/>
</dbReference>
<sequence length="335" mass="36551">MLRVQMKISRFFNRYNSSKKAILLTLVGFCLVPVQAQVIYDMVVIGNPGNSNDKTGFGGVAYTYQIGKYEVTIGQYTEFLNAVASESDPYGLWNSSMTIPNIQGIGRSGSSGNYSYSVMNTSSESDISSNNMPVTGVSWFSAARFANWMANGQPNGNESAGTTENGAYTLNGKKSGTTVIRNTINPNTNAAPTYYIPTENEWYKAAFFNGRDYYVFATQHNTTPSNIIGDSSNAANFLSDATTGYSVPQSMLYSSSQTYLTNVGTFINSISYYGTFDQNGSVWEWTDMDGSVSYYRSIKGGAWTSTPPYLQSSYRLVTVPSTISVNSGFRLAGSI</sequence>
<dbReference type="EMBL" id="CP024847">
    <property type="protein sequence ID" value="AUR51045.1"/>
    <property type="molecule type" value="Genomic_DNA"/>
</dbReference>
<dbReference type="GO" id="GO:0120147">
    <property type="term" value="F:formylglycine-generating oxidase activity"/>
    <property type="evidence" value="ECO:0007669"/>
    <property type="project" value="TreeGrafter"/>
</dbReference>
<dbReference type="Gene3D" id="3.90.1580.10">
    <property type="entry name" value="paralog of FGE (formylglycine-generating enzyme)"/>
    <property type="match status" value="1"/>
</dbReference>
<evidence type="ECO:0000259" key="1">
    <source>
        <dbReference type="Pfam" id="PF03781"/>
    </source>
</evidence>
<reference evidence="3" key="1">
    <citation type="submission" date="2017-11" db="EMBL/GenBank/DDBJ databases">
        <authorList>
            <person name="Chan K.G."/>
            <person name="Lee L.S."/>
        </authorList>
    </citation>
    <scope>NUCLEOTIDE SEQUENCE [LARGE SCALE GENOMIC DNA]</scope>
    <source>
        <strain evidence="3">DSM 100970</strain>
    </source>
</reference>
<dbReference type="PANTHER" id="PTHR23150:SF19">
    <property type="entry name" value="FORMYLGLYCINE-GENERATING ENZYME"/>
    <property type="match status" value="1"/>
</dbReference>
<dbReference type="SUPFAM" id="SSF56436">
    <property type="entry name" value="C-type lectin-like"/>
    <property type="match status" value="1"/>
</dbReference>
<dbReference type="InterPro" id="IPR042095">
    <property type="entry name" value="SUMF_sf"/>
</dbReference>
<name>A0A2I7N4A4_9NEIS</name>
<dbReference type="PANTHER" id="PTHR23150">
    <property type="entry name" value="SULFATASE MODIFYING FACTOR 1, 2"/>
    <property type="match status" value="1"/>
</dbReference>